<reference evidence="2 3" key="1">
    <citation type="submission" date="2013-07" db="EMBL/GenBank/DDBJ databases">
        <authorList>
            <person name="Weinstock G."/>
            <person name="Sodergren E."/>
            <person name="Wylie T."/>
            <person name="Fulton L."/>
            <person name="Fulton R."/>
            <person name="Fronick C."/>
            <person name="O'Laughlin M."/>
            <person name="Godfrey J."/>
            <person name="Miner T."/>
            <person name="Herter B."/>
            <person name="Appelbaum E."/>
            <person name="Cordes M."/>
            <person name="Lek S."/>
            <person name="Wollam A."/>
            <person name="Pepin K.H."/>
            <person name="Palsikar V.B."/>
            <person name="Mitreva M."/>
            <person name="Wilson R.K."/>
        </authorList>
    </citation>
    <scope>NUCLEOTIDE SEQUENCE [LARGE SCALE GENOMIC DNA]</scope>
    <source>
        <strain evidence="2 3">ATCC 27760</strain>
    </source>
</reference>
<dbReference type="HOGENOM" id="CLU_3239175_0_0_9"/>
<feature type="transmembrane region" description="Helical" evidence="1">
    <location>
        <begin position="20"/>
        <end position="40"/>
    </location>
</feature>
<evidence type="ECO:0000256" key="1">
    <source>
        <dbReference type="SAM" id="Phobius"/>
    </source>
</evidence>
<keyword evidence="1" id="KW-0812">Transmembrane</keyword>
<keyword evidence="1" id="KW-0472">Membrane</keyword>
<comment type="caution">
    <text evidence="2">The sequence shown here is derived from an EMBL/GenBank/DDBJ whole genome shotgun (WGS) entry which is preliminary data.</text>
</comment>
<sequence length="43" mass="4637">MRSGQIPNNPYIIAKNVPHPGAFFVFDGVAAIVATAKILYCCK</sequence>
<keyword evidence="3" id="KW-1185">Reference proteome</keyword>
<keyword evidence="1" id="KW-1133">Transmembrane helix</keyword>
<gene>
    <name evidence="2" type="ORF">RUMCAL_02032</name>
</gene>
<dbReference type="Proteomes" id="UP000016662">
    <property type="component" value="Unassembled WGS sequence"/>
</dbReference>
<protein>
    <submittedName>
        <fullName evidence="2">Uncharacterized protein</fullName>
    </submittedName>
</protein>
<dbReference type="STRING" id="411473.RUMCAL_02032"/>
<dbReference type="EMBL" id="AWVF01000251">
    <property type="protein sequence ID" value="ERJ94605.1"/>
    <property type="molecule type" value="Genomic_DNA"/>
</dbReference>
<accession>U2KRB4</accession>
<name>U2KRB4_9FIRM</name>
<evidence type="ECO:0000313" key="2">
    <source>
        <dbReference type="EMBL" id="ERJ94605.1"/>
    </source>
</evidence>
<proteinExistence type="predicted"/>
<evidence type="ECO:0000313" key="3">
    <source>
        <dbReference type="Proteomes" id="UP000016662"/>
    </source>
</evidence>
<organism evidence="2 3">
    <name type="scientific">Ruminococcus callidus ATCC 27760</name>
    <dbReference type="NCBI Taxonomy" id="411473"/>
    <lineage>
        <taxon>Bacteria</taxon>
        <taxon>Bacillati</taxon>
        <taxon>Bacillota</taxon>
        <taxon>Clostridia</taxon>
        <taxon>Eubacteriales</taxon>
        <taxon>Oscillospiraceae</taxon>
        <taxon>Ruminococcus</taxon>
    </lineage>
</organism>
<dbReference type="AlphaFoldDB" id="U2KRB4"/>